<reference evidence="2" key="1">
    <citation type="submission" date="2019-08" db="EMBL/GenBank/DDBJ databases">
        <title>The complete genome of Acinetobacter defluvii strain WCHAD010030.</title>
        <authorList>
            <person name="Hu Y."/>
            <person name="Qin J."/>
            <person name="Feng Y."/>
            <person name="Zong Z."/>
        </authorList>
    </citation>
    <scope>NUCLEOTIDE SEQUENCE</scope>
    <source>
        <strain evidence="2">WCHA30</strain>
        <plasmid evidence="2">p1_010030</plasmid>
    </source>
</reference>
<dbReference type="OrthoDB" id="9826636at2"/>
<evidence type="ECO:0000313" key="2">
    <source>
        <dbReference type="EMBL" id="AWL27185.2"/>
    </source>
</evidence>
<keyword evidence="1" id="KW-0175">Coiled coil</keyword>
<organism evidence="2 3">
    <name type="scientific">Acinetobacter defluvii</name>
    <dbReference type="NCBI Taxonomy" id="1871111"/>
    <lineage>
        <taxon>Bacteria</taxon>
        <taxon>Pseudomonadati</taxon>
        <taxon>Pseudomonadota</taxon>
        <taxon>Gammaproteobacteria</taxon>
        <taxon>Moraxellales</taxon>
        <taxon>Moraxellaceae</taxon>
        <taxon>Acinetobacter</taxon>
    </lineage>
</organism>
<dbReference type="KEGG" id="adv:DJ533_00445"/>
<evidence type="ECO:0000256" key="1">
    <source>
        <dbReference type="SAM" id="Coils"/>
    </source>
</evidence>
<sequence>MEYQIMVNGWYDNQAGLVDYTQPDSKPKIVVKKRGKVDINLLSFNELKEIYAEASLRLEEYCKHSEAVKKLMKDQIVGTVKYLTLVKVRMSLIASGEQLVQLSYLSNLEDEKVKNSKLITELTQKLTENQRVLEEKNREVKALNARISEMQGRLASAKTFKARRK</sequence>
<accession>A0A2S2F8P0</accession>
<evidence type="ECO:0000313" key="3">
    <source>
        <dbReference type="Proteomes" id="UP000245977"/>
    </source>
</evidence>
<name>A0A2S2F8P0_9GAMM</name>
<dbReference type="AlphaFoldDB" id="A0A2S2F8P0"/>
<gene>
    <name evidence="2" type="ORF">DJ533_00445</name>
</gene>
<dbReference type="Proteomes" id="UP000245977">
    <property type="component" value="Plasmid p1_010030"/>
</dbReference>
<dbReference type="RefSeq" id="WP_148245823.1">
    <property type="nucleotide sequence ID" value="NZ_CP029389.2"/>
</dbReference>
<keyword evidence="3" id="KW-1185">Reference proteome</keyword>
<geneLocation type="plasmid" evidence="2 3">
    <name>p1_010030</name>
</geneLocation>
<protein>
    <submittedName>
        <fullName evidence="2">Uncharacterized protein</fullName>
    </submittedName>
</protein>
<dbReference type="STRING" id="1871111.GCA_001704615_00862"/>
<keyword evidence="2" id="KW-0614">Plasmid</keyword>
<dbReference type="EMBL" id="CP029389">
    <property type="protein sequence ID" value="AWL27185.2"/>
    <property type="molecule type" value="Genomic_DNA"/>
</dbReference>
<proteinExistence type="predicted"/>
<feature type="coiled-coil region" evidence="1">
    <location>
        <begin position="105"/>
        <end position="153"/>
    </location>
</feature>